<dbReference type="STRING" id="53463.SAMN05444389_108118"/>
<organism evidence="2 3">
    <name type="scientific">Paracoccus solventivorans</name>
    <dbReference type="NCBI Taxonomy" id="53463"/>
    <lineage>
        <taxon>Bacteria</taxon>
        <taxon>Pseudomonadati</taxon>
        <taxon>Pseudomonadota</taxon>
        <taxon>Alphaproteobacteria</taxon>
        <taxon>Rhodobacterales</taxon>
        <taxon>Paracoccaceae</taxon>
        <taxon>Paracoccus</taxon>
    </lineage>
</organism>
<dbReference type="EMBL" id="FRCK01000008">
    <property type="protein sequence ID" value="SHM39775.1"/>
    <property type="molecule type" value="Genomic_DNA"/>
</dbReference>
<dbReference type="RefSeq" id="WP_073067497.1">
    <property type="nucleotide sequence ID" value="NZ_FRCK01000008.1"/>
</dbReference>
<evidence type="ECO:0000313" key="2">
    <source>
        <dbReference type="EMBL" id="SHM39775.1"/>
    </source>
</evidence>
<gene>
    <name evidence="2" type="ORF">SAMN05444389_108118</name>
</gene>
<dbReference type="InterPro" id="IPR036629">
    <property type="entry name" value="YjbJ_sf"/>
</dbReference>
<feature type="region of interest" description="Disordered" evidence="1">
    <location>
        <begin position="94"/>
        <end position="117"/>
    </location>
</feature>
<protein>
    <submittedName>
        <fullName evidence="2">Uncharacterized protein</fullName>
    </submittedName>
</protein>
<dbReference type="Proteomes" id="UP000184444">
    <property type="component" value="Unassembled WGS sequence"/>
</dbReference>
<accession>A0A1M7IGJ1</accession>
<name>A0A1M7IGJ1_9RHOB</name>
<feature type="compositionally biased region" description="Acidic residues" evidence="1">
    <location>
        <begin position="103"/>
        <end position="117"/>
    </location>
</feature>
<dbReference type="OrthoDB" id="7651547at2"/>
<dbReference type="Gene3D" id="1.10.1470.10">
    <property type="entry name" value="YjbJ"/>
    <property type="match status" value="1"/>
</dbReference>
<evidence type="ECO:0000313" key="3">
    <source>
        <dbReference type="Proteomes" id="UP000184444"/>
    </source>
</evidence>
<evidence type="ECO:0000256" key="1">
    <source>
        <dbReference type="SAM" id="MobiDB-lite"/>
    </source>
</evidence>
<sequence length="117" mass="13387">MKWSHVQANWSAFYEAIQEKWEEVDEAMLDEIDGDQRAFVRYIAEVTEQDISEARDEIKEWLAGEIPADVVMDPAHDNHSIALSGKYVSEGEDEYADDARFGDDDEYPDDGDNLGRV</sequence>
<proteinExistence type="predicted"/>
<keyword evidence="3" id="KW-1185">Reference proteome</keyword>
<reference evidence="3" key="1">
    <citation type="submission" date="2016-11" db="EMBL/GenBank/DDBJ databases">
        <authorList>
            <person name="Varghese N."/>
            <person name="Submissions S."/>
        </authorList>
    </citation>
    <scope>NUCLEOTIDE SEQUENCE [LARGE SCALE GENOMIC DNA]</scope>
    <source>
        <strain evidence="3">DSM 6637</strain>
    </source>
</reference>
<dbReference type="AlphaFoldDB" id="A0A1M7IGJ1"/>